<dbReference type="InterPro" id="IPR013792">
    <property type="entry name" value="RNA3'P_cycl/enolpyr_Trfase_a/b"/>
</dbReference>
<comment type="caution">
    <text evidence="9">The sequence shown here is derived from an EMBL/GenBank/DDBJ whole genome shotgun (WGS) entry which is preliminary data.</text>
</comment>
<feature type="domain" description="Enolpyruvate transferase" evidence="8">
    <location>
        <begin position="2"/>
        <end position="412"/>
    </location>
</feature>
<dbReference type="GO" id="GO:0003866">
    <property type="term" value="F:3-phosphoshikimate 1-carboxyvinyltransferase activity"/>
    <property type="evidence" value="ECO:0007669"/>
    <property type="project" value="UniProtKB-EC"/>
</dbReference>
<dbReference type="HAMAP" id="MF_00210">
    <property type="entry name" value="EPSP_synth"/>
    <property type="match status" value="1"/>
</dbReference>
<evidence type="ECO:0000259" key="8">
    <source>
        <dbReference type="Pfam" id="PF00275"/>
    </source>
</evidence>
<dbReference type="InterPro" id="IPR023193">
    <property type="entry name" value="EPSP_synthase_CS"/>
</dbReference>
<evidence type="ECO:0000313" key="9">
    <source>
        <dbReference type="EMBL" id="MFC2926204.1"/>
    </source>
</evidence>
<dbReference type="PANTHER" id="PTHR21090">
    <property type="entry name" value="AROM/DEHYDROQUINATE SYNTHASE"/>
    <property type="match status" value="1"/>
</dbReference>
<feature type="binding site" evidence="7">
    <location>
        <position position="332"/>
    </location>
    <ligand>
        <name>phosphoenolpyruvate</name>
        <dbReference type="ChEBI" id="CHEBI:58702"/>
    </ligand>
</feature>
<evidence type="ECO:0000256" key="4">
    <source>
        <dbReference type="ARBA" id="ARBA00022679"/>
    </source>
</evidence>
<keyword evidence="4 7" id="KW-0808">Transferase</keyword>
<dbReference type="EMBL" id="JBHRSV010000016">
    <property type="protein sequence ID" value="MFC2926204.1"/>
    <property type="molecule type" value="Genomic_DNA"/>
</dbReference>
<evidence type="ECO:0000256" key="7">
    <source>
        <dbReference type="HAMAP-Rule" id="MF_00210"/>
    </source>
</evidence>
<feature type="binding site" evidence="7">
    <location>
        <position position="11"/>
    </location>
    <ligand>
        <name>3-phosphoshikimate</name>
        <dbReference type="ChEBI" id="CHEBI:145989"/>
    </ligand>
</feature>
<dbReference type="Gene3D" id="3.65.10.10">
    <property type="entry name" value="Enolpyruvate transferase domain"/>
    <property type="match status" value="2"/>
</dbReference>
<evidence type="ECO:0000256" key="5">
    <source>
        <dbReference type="ARBA" id="ARBA00023141"/>
    </source>
</evidence>
<dbReference type="PROSITE" id="PS00885">
    <property type="entry name" value="EPSP_SYNTHASE_2"/>
    <property type="match status" value="1"/>
</dbReference>
<dbReference type="PIRSF" id="PIRSF000505">
    <property type="entry name" value="EPSPS"/>
    <property type="match status" value="1"/>
</dbReference>
<feature type="binding site" evidence="7">
    <location>
        <position position="153"/>
    </location>
    <ligand>
        <name>3-phosphoshikimate</name>
        <dbReference type="ChEBI" id="CHEBI:145989"/>
    </ligand>
</feature>
<protein>
    <recommendedName>
        <fullName evidence="7">3-phosphoshikimate 1-carboxyvinyltransferase</fullName>
        <ecNumber evidence="7">2.5.1.19</ecNumber>
    </recommendedName>
    <alternativeName>
        <fullName evidence="7">5-enolpyruvylshikimate-3-phosphate synthase</fullName>
        <shortName evidence="7">EPSP synthase</shortName>
        <shortName evidence="7">EPSPS</shortName>
    </alternativeName>
</protein>
<keyword evidence="7" id="KW-0963">Cytoplasm</keyword>
<proteinExistence type="inferred from homology"/>
<feature type="binding site" evidence="7">
    <location>
        <position position="155"/>
    </location>
    <ligand>
        <name>3-phosphoshikimate</name>
        <dbReference type="ChEBI" id="CHEBI:145989"/>
    </ligand>
</feature>
<gene>
    <name evidence="7 9" type="primary">aroA</name>
    <name evidence="9" type="ORF">ACFOOR_08805</name>
</gene>
<dbReference type="InterPro" id="IPR006264">
    <property type="entry name" value="EPSP_synthase"/>
</dbReference>
<feature type="binding site" evidence="7">
    <location>
        <position position="155"/>
    </location>
    <ligand>
        <name>phosphoenolpyruvate</name>
        <dbReference type="ChEBI" id="CHEBI:58702"/>
    </ligand>
</feature>
<comment type="pathway">
    <text evidence="1 7">Metabolic intermediate biosynthesis; chorismate biosynthesis; chorismate from D-erythrose 4-phosphate and phosphoenolpyruvate: step 6/7.</text>
</comment>
<keyword evidence="3 7" id="KW-0028">Amino-acid biosynthesis</keyword>
<sequence>MSGCIAAPGDKSVSHRALIMAALAAGESRITGLLESEDVLATARAVAALGAGVHRDAEGWRVVGTGGQFRSPDRALDLGNSGTGVRLLMGAVAGTGATADFTGDASLSSRPMARVLDPLTAMGAGCTSTGGRLPARISGGCLNPVDWSPEIASAQVKSAILLAALGAAGETVVREPAPTRDHTERMLPLFGGRVEADGSIVRLTGPQALTGTRIEVPGDPSSAAFALVAGLIMPGSAVTLTGVIANPARDGIYRVLERMGAKLARTPGAVMAGEDTVDLAVESSALRAVDLEAAIAPSMIDEYPILAVAAAFAEGESRFRGLAELRAKESDRLAGTAALLAANGVTVRIEGDDLIVSGMGPAGAPGGGTVITRGDHRLAMAGLVLGCAAKSPVRIDDAAMIATSYPGFLDDMRKLGARMGTA</sequence>
<feature type="binding site" evidence="7">
    <location>
        <position position="11"/>
    </location>
    <ligand>
        <name>phosphoenolpyruvate</name>
        <dbReference type="ChEBI" id="CHEBI:58702"/>
    </ligand>
</feature>
<dbReference type="NCBIfam" id="TIGR01356">
    <property type="entry name" value="aroA"/>
    <property type="match status" value="1"/>
</dbReference>
<dbReference type="Proteomes" id="UP001595379">
    <property type="component" value="Unassembled WGS sequence"/>
</dbReference>
<feature type="binding site" evidence="7">
    <location>
        <position position="328"/>
    </location>
    <ligand>
        <name>3-phosphoshikimate</name>
        <dbReference type="ChEBI" id="CHEBI:145989"/>
    </ligand>
</feature>
<feature type="active site" description="Proton acceptor" evidence="7">
    <location>
        <position position="301"/>
    </location>
</feature>
<keyword evidence="5 7" id="KW-0057">Aromatic amino acid biosynthesis</keyword>
<evidence type="ECO:0000256" key="3">
    <source>
        <dbReference type="ARBA" id="ARBA00022605"/>
    </source>
</evidence>
<feature type="binding site" evidence="7">
    <location>
        <position position="377"/>
    </location>
    <ligand>
        <name>phosphoenolpyruvate</name>
        <dbReference type="ChEBI" id="CHEBI:58702"/>
    </ligand>
</feature>
<keyword evidence="10" id="KW-1185">Reference proteome</keyword>
<dbReference type="PROSITE" id="PS00104">
    <property type="entry name" value="EPSP_SYNTHASE_1"/>
    <property type="match status" value="1"/>
</dbReference>
<comment type="similarity">
    <text evidence="2 7">Belongs to the EPSP synthase family.</text>
</comment>
<feature type="binding site" evidence="7">
    <location>
        <position position="82"/>
    </location>
    <ligand>
        <name>phosphoenolpyruvate</name>
        <dbReference type="ChEBI" id="CHEBI:58702"/>
    </ligand>
</feature>
<comment type="catalytic activity">
    <reaction evidence="6">
        <text>3-phosphoshikimate + phosphoenolpyruvate = 5-O-(1-carboxyvinyl)-3-phosphoshikimate + phosphate</text>
        <dbReference type="Rhea" id="RHEA:21256"/>
        <dbReference type="ChEBI" id="CHEBI:43474"/>
        <dbReference type="ChEBI" id="CHEBI:57701"/>
        <dbReference type="ChEBI" id="CHEBI:58702"/>
        <dbReference type="ChEBI" id="CHEBI:145989"/>
        <dbReference type="EC" id="2.5.1.19"/>
    </reaction>
    <physiologicalReaction direction="left-to-right" evidence="6">
        <dbReference type="Rhea" id="RHEA:21257"/>
    </physiologicalReaction>
</comment>
<evidence type="ECO:0000256" key="2">
    <source>
        <dbReference type="ARBA" id="ARBA00009948"/>
    </source>
</evidence>
<comment type="subcellular location">
    <subcellularLocation>
        <location evidence="7">Cytoplasm</location>
    </subcellularLocation>
</comment>
<feature type="binding site" evidence="7">
    <location>
        <position position="16"/>
    </location>
    <ligand>
        <name>3-phosphoshikimate</name>
        <dbReference type="ChEBI" id="CHEBI:145989"/>
    </ligand>
</feature>
<dbReference type="CDD" id="cd01556">
    <property type="entry name" value="EPSP_synthase"/>
    <property type="match status" value="1"/>
</dbReference>
<dbReference type="InterPro" id="IPR036968">
    <property type="entry name" value="Enolpyruvate_Tfrase_sf"/>
</dbReference>
<dbReference type="InterPro" id="IPR001986">
    <property type="entry name" value="Enolpyruvate_Tfrase_dom"/>
</dbReference>
<feature type="binding site" evidence="7">
    <location>
        <position position="301"/>
    </location>
    <ligand>
        <name>3-phosphoshikimate</name>
        <dbReference type="ChEBI" id="CHEBI:145989"/>
    </ligand>
</feature>
<dbReference type="EC" id="2.5.1.19" evidence="7"/>
<dbReference type="Pfam" id="PF00275">
    <property type="entry name" value="EPSP_synthase"/>
    <property type="match status" value="1"/>
</dbReference>
<evidence type="ECO:0000256" key="1">
    <source>
        <dbReference type="ARBA" id="ARBA00004811"/>
    </source>
</evidence>
<dbReference type="SUPFAM" id="SSF55205">
    <property type="entry name" value="EPT/RTPC-like"/>
    <property type="match status" value="1"/>
</dbReference>
<organism evidence="9 10">
    <name type="scientific">Hyphobacterium vulgare</name>
    <dbReference type="NCBI Taxonomy" id="1736751"/>
    <lineage>
        <taxon>Bacteria</taxon>
        <taxon>Pseudomonadati</taxon>
        <taxon>Pseudomonadota</taxon>
        <taxon>Alphaproteobacteria</taxon>
        <taxon>Maricaulales</taxon>
        <taxon>Maricaulaceae</taxon>
        <taxon>Hyphobacterium</taxon>
    </lineage>
</organism>
<feature type="binding site" evidence="7">
    <location>
        <position position="12"/>
    </location>
    <ligand>
        <name>3-phosphoshikimate</name>
        <dbReference type="ChEBI" id="CHEBI:145989"/>
    </ligand>
</feature>
<dbReference type="PANTHER" id="PTHR21090:SF5">
    <property type="entry name" value="PENTAFUNCTIONAL AROM POLYPEPTIDE"/>
    <property type="match status" value="1"/>
</dbReference>
<comment type="function">
    <text evidence="7">Catalyzes the transfer of the enolpyruvyl moiety of phosphoenolpyruvate (PEP) to the 5-hydroxyl of shikimate-3-phosphate (S3P) to produce enolpyruvyl shikimate-3-phosphate and inorganic phosphate.</text>
</comment>
<comment type="subunit">
    <text evidence="7">Monomer.</text>
</comment>
<comment type="caution">
    <text evidence="7">Lacks conserved residue(s) required for the propagation of feature annotation.</text>
</comment>
<name>A0ABV6ZXM1_9PROT</name>
<reference evidence="10" key="1">
    <citation type="journal article" date="2019" name="Int. J. Syst. Evol. Microbiol.">
        <title>The Global Catalogue of Microorganisms (GCM) 10K type strain sequencing project: providing services to taxonomists for standard genome sequencing and annotation.</title>
        <authorList>
            <consortium name="The Broad Institute Genomics Platform"/>
            <consortium name="The Broad Institute Genome Sequencing Center for Infectious Disease"/>
            <person name="Wu L."/>
            <person name="Ma J."/>
        </authorList>
    </citation>
    <scope>NUCLEOTIDE SEQUENCE [LARGE SCALE GENOMIC DNA]</scope>
    <source>
        <strain evidence="10">KCTC 52487</strain>
    </source>
</reference>
<evidence type="ECO:0000313" key="10">
    <source>
        <dbReference type="Proteomes" id="UP001595379"/>
    </source>
</evidence>
<accession>A0ABV6ZXM1</accession>
<feature type="binding site" evidence="7">
    <location>
        <position position="110"/>
    </location>
    <ligand>
        <name>phosphoenolpyruvate</name>
        <dbReference type="ChEBI" id="CHEBI:58702"/>
    </ligand>
</feature>
<dbReference type="RefSeq" id="WP_343164518.1">
    <property type="nucleotide sequence ID" value="NZ_JBHRSV010000016.1"/>
</dbReference>
<evidence type="ECO:0000256" key="6">
    <source>
        <dbReference type="ARBA" id="ARBA00044633"/>
    </source>
</evidence>